<sequence>MPSERLPREQVNEFVNHVLFGRCITMDDLHQQHSFYAKLRFWFQSALTQSCQDNSSKHSSPTTMSATSSPKGWSMEAHHRYQGYGQGLHAQMRPIGRSFQAIPGPLESHISPYPIVAPFTRDEANLPKGAVKDRRRLLEHHVRHWKKVRQNWILHRRVYLARYKSSFDFINSHSIPSVALDC</sequence>
<feature type="region of interest" description="Disordered" evidence="1">
    <location>
        <begin position="52"/>
        <end position="72"/>
    </location>
</feature>
<reference evidence="3" key="1">
    <citation type="submission" date="2014-01" db="EMBL/GenBank/DDBJ databases">
        <title>The Genome Sequence of Anopheles farauti FAR1 (V2).</title>
        <authorList>
            <consortium name="The Broad Institute Genomics Platform"/>
            <person name="Neafsey D.E."/>
            <person name="Besansky N."/>
            <person name="Howell P."/>
            <person name="Walton C."/>
            <person name="Young S.K."/>
            <person name="Zeng Q."/>
            <person name="Gargeya S."/>
            <person name="Fitzgerald M."/>
            <person name="Haas B."/>
            <person name="Abouelleil A."/>
            <person name="Allen A.W."/>
            <person name="Alvarado L."/>
            <person name="Arachchi H.M."/>
            <person name="Berlin A.M."/>
            <person name="Chapman S.B."/>
            <person name="Gainer-Dewar J."/>
            <person name="Goldberg J."/>
            <person name="Griggs A."/>
            <person name="Gujja S."/>
            <person name="Hansen M."/>
            <person name="Howarth C."/>
            <person name="Imamovic A."/>
            <person name="Ireland A."/>
            <person name="Larimer J."/>
            <person name="McCowan C."/>
            <person name="Murphy C."/>
            <person name="Pearson M."/>
            <person name="Poon T.W."/>
            <person name="Priest M."/>
            <person name="Roberts A."/>
            <person name="Saif S."/>
            <person name="Shea T."/>
            <person name="Sisk P."/>
            <person name="Sykes S."/>
            <person name="Wortman J."/>
            <person name="Nusbaum C."/>
            <person name="Birren B."/>
        </authorList>
    </citation>
    <scope>NUCLEOTIDE SEQUENCE [LARGE SCALE GENOMIC DNA]</scope>
    <source>
        <strain evidence="3">FAR1</strain>
    </source>
</reference>
<dbReference type="AlphaFoldDB" id="A0A182QPY6"/>
<dbReference type="EnsemblMetazoa" id="AFAF014536-RA">
    <property type="protein sequence ID" value="AFAF014536-PA"/>
    <property type="gene ID" value="AFAF014536"/>
</dbReference>
<evidence type="ECO:0000313" key="3">
    <source>
        <dbReference type="Proteomes" id="UP000075886"/>
    </source>
</evidence>
<keyword evidence="3" id="KW-1185">Reference proteome</keyword>
<dbReference type="InterPro" id="IPR028226">
    <property type="entry name" value="LIN37"/>
</dbReference>
<dbReference type="EMBL" id="AXCN02000469">
    <property type="status" value="NOT_ANNOTATED_CDS"/>
    <property type="molecule type" value="Genomic_DNA"/>
</dbReference>
<evidence type="ECO:0000256" key="1">
    <source>
        <dbReference type="SAM" id="MobiDB-lite"/>
    </source>
</evidence>
<dbReference type="GO" id="GO:0017053">
    <property type="term" value="C:transcription repressor complex"/>
    <property type="evidence" value="ECO:0007669"/>
    <property type="project" value="InterPro"/>
</dbReference>
<reference evidence="2" key="2">
    <citation type="submission" date="2020-05" db="UniProtKB">
        <authorList>
            <consortium name="EnsemblMetazoa"/>
        </authorList>
    </citation>
    <scope>IDENTIFICATION</scope>
    <source>
        <strain evidence="2">FAR1</strain>
    </source>
</reference>
<name>A0A182QPY6_9DIPT</name>
<organism evidence="2 3">
    <name type="scientific">Anopheles farauti</name>
    <dbReference type="NCBI Taxonomy" id="69004"/>
    <lineage>
        <taxon>Eukaryota</taxon>
        <taxon>Metazoa</taxon>
        <taxon>Ecdysozoa</taxon>
        <taxon>Arthropoda</taxon>
        <taxon>Hexapoda</taxon>
        <taxon>Insecta</taxon>
        <taxon>Pterygota</taxon>
        <taxon>Neoptera</taxon>
        <taxon>Endopterygota</taxon>
        <taxon>Diptera</taxon>
        <taxon>Nematocera</taxon>
        <taxon>Culicoidea</taxon>
        <taxon>Culicidae</taxon>
        <taxon>Anophelinae</taxon>
        <taxon>Anopheles</taxon>
    </lineage>
</organism>
<evidence type="ECO:0000313" key="2">
    <source>
        <dbReference type="EnsemblMetazoa" id="AFAF014536-PA"/>
    </source>
</evidence>
<dbReference type="Pfam" id="PF15306">
    <property type="entry name" value="LIN37"/>
    <property type="match status" value="1"/>
</dbReference>
<protein>
    <submittedName>
        <fullName evidence="2">Uncharacterized protein</fullName>
    </submittedName>
</protein>
<proteinExistence type="predicted"/>
<dbReference type="Proteomes" id="UP000075886">
    <property type="component" value="Unassembled WGS sequence"/>
</dbReference>
<dbReference type="VEuPathDB" id="VectorBase:AFAF014536"/>
<feature type="compositionally biased region" description="Low complexity" evidence="1">
    <location>
        <begin position="59"/>
        <end position="70"/>
    </location>
</feature>
<accession>A0A182QPY6</accession>